<dbReference type="PANTHER" id="PTHR43705:SF1">
    <property type="entry name" value="HYDROXYACYLGLUTATHIONE HYDROLASE GLOB"/>
    <property type="match status" value="1"/>
</dbReference>
<proteinExistence type="inferred from homology"/>
<feature type="domain" description="Metallo-beta-lactamase" evidence="8">
    <location>
        <begin position="11"/>
        <end position="164"/>
    </location>
</feature>
<dbReference type="NCBIfam" id="TIGR03413">
    <property type="entry name" value="GSH_gloB"/>
    <property type="match status" value="1"/>
</dbReference>
<comment type="subunit">
    <text evidence="7">Monomer.</text>
</comment>
<dbReference type="HAMAP" id="MF_01374">
    <property type="entry name" value="Glyoxalase_2"/>
    <property type="match status" value="1"/>
</dbReference>
<dbReference type="InterPro" id="IPR017782">
    <property type="entry name" value="Hydroxyacylglutathione_Hdrlase"/>
</dbReference>
<evidence type="ECO:0000313" key="9">
    <source>
        <dbReference type="EMBL" id="MDH5829141.1"/>
    </source>
</evidence>
<feature type="binding site" evidence="7">
    <location>
        <position position="109"/>
    </location>
    <ligand>
        <name>Zn(2+)</name>
        <dbReference type="ChEBI" id="CHEBI:29105"/>
        <label>1</label>
    </ligand>
</feature>
<comment type="function">
    <text evidence="7">Thiolesterase that catalyzes the hydrolysis of S-D-lactoyl-glutathione to form glutathione and D-lactic acid.</text>
</comment>
<protein>
    <recommendedName>
        <fullName evidence="7">Hydroxyacylglutathione hydrolase</fullName>
        <ecNumber evidence="7">3.1.2.6</ecNumber>
    </recommendedName>
    <alternativeName>
        <fullName evidence="7">Glyoxalase II</fullName>
        <shortName evidence="7">Glx II</shortName>
    </alternativeName>
</protein>
<evidence type="ECO:0000256" key="7">
    <source>
        <dbReference type="HAMAP-Rule" id="MF_01374"/>
    </source>
</evidence>
<comment type="caution">
    <text evidence="9">The sequence shown here is derived from an EMBL/GenBank/DDBJ whole genome shotgun (WGS) entry which is preliminary data.</text>
</comment>
<dbReference type="GO" id="GO:0004416">
    <property type="term" value="F:hydroxyacylglutathione hydrolase activity"/>
    <property type="evidence" value="ECO:0007669"/>
    <property type="project" value="UniProtKB-EC"/>
</dbReference>
<dbReference type="InterPro" id="IPR032282">
    <property type="entry name" value="HAGH_C"/>
</dbReference>
<reference evidence="9 10" key="1">
    <citation type="submission" date="2023-04" db="EMBL/GenBank/DDBJ databases">
        <title>Luteimonas sp. M1R5S18.</title>
        <authorList>
            <person name="Sun J.-Q."/>
        </authorList>
    </citation>
    <scope>NUCLEOTIDE SEQUENCE [LARGE SCALE GENOMIC DNA]</scope>
    <source>
        <strain evidence="9 10">M1R5S18</strain>
    </source>
</reference>
<evidence type="ECO:0000256" key="2">
    <source>
        <dbReference type="ARBA" id="ARBA00004963"/>
    </source>
</evidence>
<dbReference type="SMART" id="SM00849">
    <property type="entry name" value="Lactamase_B"/>
    <property type="match status" value="1"/>
</dbReference>
<evidence type="ECO:0000256" key="5">
    <source>
        <dbReference type="ARBA" id="ARBA00022801"/>
    </source>
</evidence>
<dbReference type="CDD" id="cd07723">
    <property type="entry name" value="hydroxyacylglutathione_hydrolase_MBL-fold"/>
    <property type="match status" value="1"/>
</dbReference>
<dbReference type="EMBL" id="JARXRN010000015">
    <property type="protein sequence ID" value="MDH5829141.1"/>
    <property type="molecule type" value="Genomic_DNA"/>
</dbReference>
<feature type="binding site" evidence="7">
    <location>
        <position position="54"/>
    </location>
    <ligand>
        <name>Zn(2+)</name>
        <dbReference type="ChEBI" id="CHEBI:29105"/>
        <label>1</label>
    </ligand>
</feature>
<dbReference type="InterPro" id="IPR036866">
    <property type="entry name" value="RibonucZ/Hydroxyglut_hydro"/>
</dbReference>
<comment type="catalytic activity">
    <reaction evidence="1 7">
        <text>an S-(2-hydroxyacyl)glutathione + H2O = a 2-hydroxy carboxylate + glutathione + H(+)</text>
        <dbReference type="Rhea" id="RHEA:21864"/>
        <dbReference type="ChEBI" id="CHEBI:15377"/>
        <dbReference type="ChEBI" id="CHEBI:15378"/>
        <dbReference type="ChEBI" id="CHEBI:57925"/>
        <dbReference type="ChEBI" id="CHEBI:58896"/>
        <dbReference type="ChEBI" id="CHEBI:71261"/>
        <dbReference type="EC" id="3.1.2.6"/>
    </reaction>
</comment>
<dbReference type="Proteomes" id="UP001156831">
    <property type="component" value="Unassembled WGS sequence"/>
</dbReference>
<feature type="binding site" evidence="7">
    <location>
        <position position="126"/>
    </location>
    <ligand>
        <name>Zn(2+)</name>
        <dbReference type="ChEBI" id="CHEBI:29105"/>
        <label>2</label>
    </ligand>
</feature>
<dbReference type="PANTHER" id="PTHR43705">
    <property type="entry name" value="HYDROXYACYLGLUTATHIONE HYDROLASE"/>
    <property type="match status" value="1"/>
</dbReference>
<gene>
    <name evidence="7 9" type="primary">gloB</name>
    <name evidence="9" type="ORF">QFW80_01230</name>
</gene>
<dbReference type="InterPro" id="IPR050110">
    <property type="entry name" value="Glyoxalase_II_hydrolase"/>
</dbReference>
<feature type="binding site" evidence="7">
    <location>
        <position position="164"/>
    </location>
    <ligand>
        <name>Zn(2+)</name>
        <dbReference type="ChEBI" id="CHEBI:29105"/>
        <label>2</label>
    </ligand>
</feature>
<comment type="pathway">
    <text evidence="2 7">Secondary metabolite metabolism; methylglyoxal degradation; (R)-lactate from methylglyoxal: step 2/2.</text>
</comment>
<evidence type="ECO:0000259" key="8">
    <source>
        <dbReference type="SMART" id="SM00849"/>
    </source>
</evidence>
<dbReference type="Pfam" id="PF00753">
    <property type="entry name" value="Lactamase_B"/>
    <property type="match status" value="1"/>
</dbReference>
<dbReference type="SUPFAM" id="SSF56281">
    <property type="entry name" value="Metallo-hydrolase/oxidoreductase"/>
    <property type="match status" value="1"/>
</dbReference>
<keyword evidence="4 7" id="KW-0479">Metal-binding</keyword>
<dbReference type="PIRSF" id="PIRSF005457">
    <property type="entry name" value="Glx"/>
    <property type="match status" value="1"/>
</dbReference>
<dbReference type="InterPro" id="IPR001279">
    <property type="entry name" value="Metallo-B-lactamas"/>
</dbReference>
<evidence type="ECO:0000256" key="3">
    <source>
        <dbReference type="ARBA" id="ARBA00006759"/>
    </source>
</evidence>
<dbReference type="EC" id="3.1.2.6" evidence="7"/>
<comment type="cofactor">
    <cofactor evidence="7">
        <name>Zn(2+)</name>
        <dbReference type="ChEBI" id="CHEBI:29105"/>
    </cofactor>
    <text evidence="7">Binds 2 Zn(2+) ions per subunit.</text>
</comment>
<feature type="binding site" evidence="7">
    <location>
        <position position="57"/>
    </location>
    <ligand>
        <name>Zn(2+)</name>
        <dbReference type="ChEBI" id="CHEBI:29105"/>
        <label>2</label>
    </ligand>
</feature>
<evidence type="ECO:0000256" key="6">
    <source>
        <dbReference type="ARBA" id="ARBA00022833"/>
    </source>
</evidence>
<keyword evidence="10" id="KW-1185">Reference proteome</keyword>
<dbReference type="Pfam" id="PF16123">
    <property type="entry name" value="HAGH_C"/>
    <property type="match status" value="1"/>
</dbReference>
<dbReference type="InterPro" id="IPR035680">
    <property type="entry name" value="Clx_II_MBL"/>
</dbReference>
<comment type="similarity">
    <text evidence="3 7">Belongs to the metallo-beta-lactamase superfamily. Glyoxalase II family.</text>
</comment>
<dbReference type="Gene3D" id="3.60.15.10">
    <property type="entry name" value="Ribonuclease Z/Hydroxyacylglutathione hydrolase-like"/>
    <property type="match status" value="1"/>
</dbReference>
<name>A0ABT6JGH1_9GAMM</name>
<evidence type="ECO:0000313" key="10">
    <source>
        <dbReference type="Proteomes" id="UP001156831"/>
    </source>
</evidence>
<sequence>MQPTPIPALSDNYIWSLADDDGDWLLVDPGDADPVLAACGDRPPPRAILLTHHHADHIGGVSALVAHWPGTPVHAPADPRIGHADHRVGDGDRVTAGRWAFEVLATPGHTVSHIAFHGHGLLFSGDTLFSLGCGRLFEGTPRDMLGSLDRLAALPDPTLVCCGHEYTLANAAFARVVDPDNAALRRRHAKATTMRDHALPTLPSTLGEERACNPFLRIDAPAVRAAVAARAPGAAGDRIEAFAELRRWKDGFRA</sequence>
<evidence type="ECO:0000256" key="4">
    <source>
        <dbReference type="ARBA" id="ARBA00022723"/>
    </source>
</evidence>
<dbReference type="RefSeq" id="WP_280599144.1">
    <property type="nucleotide sequence ID" value="NZ_JARXRN010000015.1"/>
</dbReference>
<keyword evidence="6 7" id="KW-0862">Zinc</keyword>
<evidence type="ECO:0000256" key="1">
    <source>
        <dbReference type="ARBA" id="ARBA00001623"/>
    </source>
</evidence>
<feature type="binding site" evidence="7">
    <location>
        <position position="126"/>
    </location>
    <ligand>
        <name>Zn(2+)</name>
        <dbReference type="ChEBI" id="CHEBI:29105"/>
        <label>1</label>
    </ligand>
</feature>
<organism evidence="9 10">
    <name type="scientific">Luteimonas rhizosphaericola</name>
    <dbReference type="NCBI Taxonomy" id="3042024"/>
    <lineage>
        <taxon>Bacteria</taxon>
        <taxon>Pseudomonadati</taxon>
        <taxon>Pseudomonadota</taxon>
        <taxon>Gammaproteobacteria</taxon>
        <taxon>Lysobacterales</taxon>
        <taxon>Lysobacteraceae</taxon>
        <taxon>Luteimonas</taxon>
    </lineage>
</organism>
<keyword evidence="5 7" id="KW-0378">Hydrolase</keyword>
<accession>A0ABT6JGH1</accession>
<feature type="binding site" evidence="7">
    <location>
        <position position="56"/>
    </location>
    <ligand>
        <name>Zn(2+)</name>
        <dbReference type="ChEBI" id="CHEBI:29105"/>
        <label>2</label>
    </ligand>
</feature>
<feature type="binding site" evidence="7">
    <location>
        <position position="52"/>
    </location>
    <ligand>
        <name>Zn(2+)</name>
        <dbReference type="ChEBI" id="CHEBI:29105"/>
        <label>1</label>
    </ligand>
</feature>